<dbReference type="InterPro" id="IPR042307">
    <property type="entry name" value="Reeler_sf"/>
</dbReference>
<dbReference type="Gene3D" id="2.60.40.4060">
    <property type="entry name" value="Reeler domain"/>
    <property type="match status" value="1"/>
</dbReference>
<name>A0A0N8CBV6_9CRUS</name>
<evidence type="ECO:0000256" key="2">
    <source>
        <dbReference type="SAM" id="SignalP"/>
    </source>
</evidence>
<dbReference type="InterPro" id="IPR051237">
    <property type="entry name" value="Ferric-chelate_Red/DefProt"/>
</dbReference>
<feature type="region of interest" description="Disordered" evidence="1">
    <location>
        <begin position="175"/>
        <end position="206"/>
    </location>
</feature>
<dbReference type="PROSITE" id="PS51019">
    <property type="entry name" value="REELIN"/>
    <property type="match status" value="1"/>
</dbReference>
<evidence type="ECO:0000256" key="1">
    <source>
        <dbReference type="SAM" id="MobiDB-lite"/>
    </source>
</evidence>
<sequence length="230" mass="24745">MNFYSNLMLLATVQLLCYVSVLEAYSNGSLLEACATMTPVHETFEPSTEPCLYETMPSQFTVIQGGSISVDLRNISSYSFRGYMTMAFDASKPDDAGPIGTFSMPTDGQLLSCPGGVNNTITHKDNNSIKRNVTAIWTAPADFVGSIRFKTTFVRGLSEYWVKVPSAGGNITVFSESTTSSPTTPPTTTTTSTPPTTTTTSTPPCGAAPSVSRSWIWGVILLIPLMFQQS</sequence>
<dbReference type="AlphaFoldDB" id="A0A0N8CBV6"/>
<dbReference type="InterPro" id="IPR002861">
    <property type="entry name" value="Reeler_dom"/>
</dbReference>
<feature type="compositionally biased region" description="Low complexity" evidence="1">
    <location>
        <begin position="177"/>
        <end position="204"/>
    </location>
</feature>
<accession>A0A0N8CBV6</accession>
<reference evidence="4" key="1">
    <citation type="submission" date="2015-10" db="EMBL/GenBank/DDBJ databases">
        <title>EvidentialGene: Evidence-directed Construction of Complete mRNA Transcriptomes without Genomes.</title>
        <authorList>
            <person name="Gilbert D.G."/>
        </authorList>
    </citation>
    <scope>NUCLEOTIDE SEQUENCE</scope>
</reference>
<keyword evidence="2" id="KW-0732">Signal</keyword>
<dbReference type="EMBL" id="GDIQ01075672">
    <property type="protein sequence ID" value="JAN19065.1"/>
    <property type="molecule type" value="Transcribed_RNA"/>
</dbReference>
<dbReference type="Pfam" id="PF02014">
    <property type="entry name" value="Reeler"/>
    <property type="match status" value="1"/>
</dbReference>
<dbReference type="GO" id="GO:0016020">
    <property type="term" value="C:membrane"/>
    <property type="evidence" value="ECO:0007669"/>
    <property type="project" value="TreeGrafter"/>
</dbReference>
<evidence type="ECO:0000259" key="3">
    <source>
        <dbReference type="PROSITE" id="PS51019"/>
    </source>
</evidence>
<dbReference type="PANTHER" id="PTHR45828:SF36">
    <property type="entry name" value="REELIN DOMAIN-CONTAINING PROTEIN"/>
    <property type="match status" value="1"/>
</dbReference>
<dbReference type="EMBL" id="GDIQ01095011">
    <property type="protein sequence ID" value="JAL56715.1"/>
    <property type="molecule type" value="Transcribed_RNA"/>
</dbReference>
<proteinExistence type="predicted"/>
<feature type="signal peptide" evidence="2">
    <location>
        <begin position="1"/>
        <end position="24"/>
    </location>
</feature>
<feature type="domain" description="Reelin" evidence="3">
    <location>
        <begin position="19"/>
        <end position="186"/>
    </location>
</feature>
<evidence type="ECO:0000313" key="4">
    <source>
        <dbReference type="EMBL" id="JAL56715.1"/>
    </source>
</evidence>
<organism evidence="4">
    <name type="scientific">Daphnia magna</name>
    <dbReference type="NCBI Taxonomy" id="35525"/>
    <lineage>
        <taxon>Eukaryota</taxon>
        <taxon>Metazoa</taxon>
        <taxon>Ecdysozoa</taxon>
        <taxon>Arthropoda</taxon>
        <taxon>Crustacea</taxon>
        <taxon>Branchiopoda</taxon>
        <taxon>Diplostraca</taxon>
        <taxon>Cladocera</taxon>
        <taxon>Anomopoda</taxon>
        <taxon>Daphniidae</taxon>
        <taxon>Daphnia</taxon>
    </lineage>
</organism>
<feature type="chain" id="PRO_5007419831" description="Reelin domain-containing protein" evidence="2">
    <location>
        <begin position="25"/>
        <end position="230"/>
    </location>
</feature>
<protein>
    <recommendedName>
        <fullName evidence="3">Reelin domain-containing protein</fullName>
    </recommendedName>
</protein>
<dbReference type="OrthoDB" id="6418377at2759"/>
<dbReference type="CDD" id="cd08544">
    <property type="entry name" value="Reeler"/>
    <property type="match status" value="1"/>
</dbReference>
<dbReference type="PANTHER" id="PTHR45828">
    <property type="entry name" value="CYTOCHROME B561/FERRIC REDUCTASE TRANSMEMBRANE"/>
    <property type="match status" value="1"/>
</dbReference>